<name>A0A8X7QQE8_BRACI</name>
<organism evidence="2 3">
    <name type="scientific">Brassica carinata</name>
    <name type="common">Ethiopian mustard</name>
    <name type="synonym">Abyssinian cabbage</name>
    <dbReference type="NCBI Taxonomy" id="52824"/>
    <lineage>
        <taxon>Eukaryota</taxon>
        <taxon>Viridiplantae</taxon>
        <taxon>Streptophyta</taxon>
        <taxon>Embryophyta</taxon>
        <taxon>Tracheophyta</taxon>
        <taxon>Spermatophyta</taxon>
        <taxon>Magnoliopsida</taxon>
        <taxon>eudicotyledons</taxon>
        <taxon>Gunneridae</taxon>
        <taxon>Pentapetalae</taxon>
        <taxon>rosids</taxon>
        <taxon>malvids</taxon>
        <taxon>Brassicales</taxon>
        <taxon>Brassicaceae</taxon>
        <taxon>Brassiceae</taxon>
        <taxon>Brassica</taxon>
    </lineage>
</organism>
<keyword evidence="1" id="KW-0472">Membrane</keyword>
<proteinExistence type="predicted"/>
<feature type="transmembrane region" description="Helical" evidence="1">
    <location>
        <begin position="26"/>
        <end position="45"/>
    </location>
</feature>
<accession>A0A8X7QQE8</accession>
<evidence type="ECO:0000256" key="1">
    <source>
        <dbReference type="SAM" id="Phobius"/>
    </source>
</evidence>
<gene>
    <name evidence="2" type="ORF">Bca52824_056901</name>
</gene>
<keyword evidence="1" id="KW-0812">Transmembrane</keyword>
<keyword evidence="3" id="KW-1185">Reference proteome</keyword>
<sequence length="429" mass="47096">MITNIEEGLRALPSGVGSRRRWDTPMAIAIFFIVMLLSISVTYFAPVFKLLLRDGGTLGLPHRRLKRRFLTSLSGALSLWLMVSGPEVPSLPLSPTAATTSLPNLLPTAPEKTYASLVCGLETIRVISETSACRRAHPDTSTPTINRLTRLSPLAGRFDNSMSQIWYDGAPTPKRNMEPTHHLCSVASPVTGHHSSPSAVTTLTSSHQQLAFLPPQLPQSPQRDLITDLNARPHKKNVDAMLLRFDLSKSPWFWYGNAKVQRLGSFKTSALSSHLIIFNVSAKVNSSSKSKLSIDSAIVAHQPKVQFIHLSLLVIVCLGKSMLVITSNEPLLFVYGSTLSDQATLMKFLTSAAQAPTMATMLFVSLLNSPMESEKKRISTASPSRLSIFLLLGCIEIHIVSQGNIDGCRVVLFRLTVDHDHLPKSSFYF</sequence>
<dbReference type="AlphaFoldDB" id="A0A8X7QQE8"/>
<keyword evidence="1" id="KW-1133">Transmembrane helix</keyword>
<dbReference type="Proteomes" id="UP000886595">
    <property type="component" value="Unassembled WGS sequence"/>
</dbReference>
<evidence type="ECO:0000313" key="2">
    <source>
        <dbReference type="EMBL" id="KAG2274346.1"/>
    </source>
</evidence>
<evidence type="ECO:0000313" key="3">
    <source>
        <dbReference type="Proteomes" id="UP000886595"/>
    </source>
</evidence>
<protein>
    <submittedName>
        <fullName evidence="2">Uncharacterized protein</fullName>
    </submittedName>
</protein>
<comment type="caution">
    <text evidence="2">The sequence shown here is derived from an EMBL/GenBank/DDBJ whole genome shotgun (WGS) entry which is preliminary data.</text>
</comment>
<reference evidence="2 3" key="1">
    <citation type="submission" date="2020-02" db="EMBL/GenBank/DDBJ databases">
        <authorList>
            <person name="Ma Q."/>
            <person name="Huang Y."/>
            <person name="Song X."/>
            <person name="Pei D."/>
        </authorList>
    </citation>
    <scope>NUCLEOTIDE SEQUENCE [LARGE SCALE GENOMIC DNA]</scope>
    <source>
        <strain evidence="2">Sxm20200214</strain>
        <tissue evidence="2">Leaf</tissue>
    </source>
</reference>
<dbReference type="EMBL" id="JAAMPC010000012">
    <property type="protein sequence ID" value="KAG2274346.1"/>
    <property type="molecule type" value="Genomic_DNA"/>
</dbReference>